<name>A0A5B7GMP6_PORTR</name>
<sequence length="128" mass="12813">MQQDYQGRHVEGGTVGVVGESFIMSGGGGEVGGGGGGGGGGRDTHPPHPILYISLLTSPKRLELQYIHARLHKVPLYFNLNVSSPCGGGGYGVSCDGSGSGGGGSCDHALQSAILTASPLLGRHGDAQ</sequence>
<evidence type="ECO:0000313" key="2">
    <source>
        <dbReference type="Proteomes" id="UP000324222"/>
    </source>
</evidence>
<keyword evidence="2" id="KW-1185">Reference proteome</keyword>
<evidence type="ECO:0000313" key="1">
    <source>
        <dbReference type="EMBL" id="MPC57804.1"/>
    </source>
</evidence>
<comment type="caution">
    <text evidence="1">The sequence shown here is derived from an EMBL/GenBank/DDBJ whole genome shotgun (WGS) entry which is preliminary data.</text>
</comment>
<dbReference type="AlphaFoldDB" id="A0A5B7GMP6"/>
<accession>A0A5B7GMP6</accession>
<protein>
    <submittedName>
        <fullName evidence="1">Uncharacterized protein</fullName>
    </submittedName>
</protein>
<dbReference type="EMBL" id="VSRR010015097">
    <property type="protein sequence ID" value="MPC57804.1"/>
    <property type="molecule type" value="Genomic_DNA"/>
</dbReference>
<gene>
    <name evidence="1" type="ORF">E2C01_051792</name>
</gene>
<organism evidence="1 2">
    <name type="scientific">Portunus trituberculatus</name>
    <name type="common">Swimming crab</name>
    <name type="synonym">Neptunus trituberculatus</name>
    <dbReference type="NCBI Taxonomy" id="210409"/>
    <lineage>
        <taxon>Eukaryota</taxon>
        <taxon>Metazoa</taxon>
        <taxon>Ecdysozoa</taxon>
        <taxon>Arthropoda</taxon>
        <taxon>Crustacea</taxon>
        <taxon>Multicrustacea</taxon>
        <taxon>Malacostraca</taxon>
        <taxon>Eumalacostraca</taxon>
        <taxon>Eucarida</taxon>
        <taxon>Decapoda</taxon>
        <taxon>Pleocyemata</taxon>
        <taxon>Brachyura</taxon>
        <taxon>Eubrachyura</taxon>
        <taxon>Portunoidea</taxon>
        <taxon>Portunidae</taxon>
        <taxon>Portuninae</taxon>
        <taxon>Portunus</taxon>
    </lineage>
</organism>
<dbReference type="Proteomes" id="UP000324222">
    <property type="component" value="Unassembled WGS sequence"/>
</dbReference>
<reference evidence="1 2" key="1">
    <citation type="submission" date="2019-05" db="EMBL/GenBank/DDBJ databases">
        <title>Another draft genome of Portunus trituberculatus and its Hox gene families provides insights of decapod evolution.</title>
        <authorList>
            <person name="Jeong J.-H."/>
            <person name="Song I."/>
            <person name="Kim S."/>
            <person name="Choi T."/>
            <person name="Kim D."/>
            <person name="Ryu S."/>
            <person name="Kim W."/>
        </authorList>
    </citation>
    <scope>NUCLEOTIDE SEQUENCE [LARGE SCALE GENOMIC DNA]</scope>
    <source>
        <tissue evidence="1">Muscle</tissue>
    </source>
</reference>
<proteinExistence type="predicted"/>